<dbReference type="AlphaFoldDB" id="A0A9W6PXN9"/>
<keyword evidence="2" id="KW-0812">Transmembrane</keyword>
<keyword evidence="4" id="KW-1185">Reference proteome</keyword>
<keyword evidence="2" id="KW-0472">Membrane</keyword>
<evidence type="ECO:0000256" key="2">
    <source>
        <dbReference type="SAM" id="Phobius"/>
    </source>
</evidence>
<proteinExistence type="predicted"/>
<keyword evidence="2" id="KW-1133">Transmembrane helix</keyword>
<feature type="transmembrane region" description="Helical" evidence="2">
    <location>
        <begin position="118"/>
        <end position="135"/>
    </location>
</feature>
<name>A0A9W6PXN9_9ACTN</name>
<evidence type="ECO:0000313" key="4">
    <source>
        <dbReference type="Proteomes" id="UP001165124"/>
    </source>
</evidence>
<feature type="transmembrane region" description="Helical" evidence="2">
    <location>
        <begin position="92"/>
        <end position="112"/>
    </location>
</feature>
<evidence type="ECO:0000256" key="1">
    <source>
        <dbReference type="SAM" id="MobiDB-lite"/>
    </source>
</evidence>
<protein>
    <recommendedName>
        <fullName evidence="5">DUF3040 domain-containing protein</fullName>
    </recommendedName>
</protein>
<feature type="region of interest" description="Disordered" evidence="1">
    <location>
        <begin position="13"/>
        <end position="40"/>
    </location>
</feature>
<accession>A0A9W6PXN9</accession>
<evidence type="ECO:0000313" key="3">
    <source>
        <dbReference type="EMBL" id="GLW66310.1"/>
    </source>
</evidence>
<reference evidence="3" key="1">
    <citation type="submission" date="2023-02" db="EMBL/GenBank/DDBJ databases">
        <title>Actinomadura rubrobrunea NBRC 14622.</title>
        <authorList>
            <person name="Ichikawa N."/>
            <person name="Sato H."/>
            <person name="Tonouchi N."/>
        </authorList>
    </citation>
    <scope>NUCLEOTIDE SEQUENCE</scope>
    <source>
        <strain evidence="3">NBRC 14622</strain>
    </source>
</reference>
<sequence>MWLPRVTRGALPASYNRSMTSPHPPRRASTAAGPAPVSPYGDALSRDELAAALAARRELGPDYDAAFADAVVERIERSLDARLGARQVGGSGTVLAVVSLLTAIPLTAIAVVNAGTPGLLVVWAAITLINVAHALRRR</sequence>
<comment type="caution">
    <text evidence="3">The sequence shown here is derived from an EMBL/GenBank/DDBJ whole genome shotgun (WGS) entry which is preliminary data.</text>
</comment>
<dbReference type="EMBL" id="BSRZ01000014">
    <property type="protein sequence ID" value="GLW66310.1"/>
    <property type="molecule type" value="Genomic_DNA"/>
</dbReference>
<gene>
    <name evidence="3" type="ORF">Arub01_45540</name>
</gene>
<dbReference type="Proteomes" id="UP001165124">
    <property type="component" value="Unassembled WGS sequence"/>
</dbReference>
<organism evidence="3 4">
    <name type="scientific">Actinomadura rubrobrunea</name>
    <dbReference type="NCBI Taxonomy" id="115335"/>
    <lineage>
        <taxon>Bacteria</taxon>
        <taxon>Bacillati</taxon>
        <taxon>Actinomycetota</taxon>
        <taxon>Actinomycetes</taxon>
        <taxon>Streptosporangiales</taxon>
        <taxon>Thermomonosporaceae</taxon>
        <taxon>Actinomadura</taxon>
    </lineage>
</organism>
<evidence type="ECO:0008006" key="5">
    <source>
        <dbReference type="Google" id="ProtNLM"/>
    </source>
</evidence>